<dbReference type="RefSeq" id="WP_378758856.1">
    <property type="nucleotide sequence ID" value="NZ_JBHRTC010000004.1"/>
</dbReference>
<accession>A0AAW9RXZ4</accession>
<dbReference type="AlphaFoldDB" id="A0AAW9RXZ4"/>
<keyword evidence="2" id="KW-1185">Reference proteome</keyword>
<protein>
    <submittedName>
        <fullName evidence="1">Uncharacterized protein</fullName>
    </submittedName>
</protein>
<evidence type="ECO:0000313" key="1">
    <source>
        <dbReference type="EMBL" id="MEJ8574284.1"/>
    </source>
</evidence>
<dbReference type="EMBL" id="JAZHOF010000011">
    <property type="protein sequence ID" value="MEJ8574284.1"/>
    <property type="molecule type" value="Genomic_DNA"/>
</dbReference>
<dbReference type="Proteomes" id="UP001378188">
    <property type="component" value="Unassembled WGS sequence"/>
</dbReference>
<sequence length="231" mass="26145">MIDASSFATNHNAFWADYAPTSEHFVRRVNLAYSKRWDVPLAKPEQQIRAAFVSEIAFARLCGRQRRAPPNTSPLDSIEEAKAKLLPILENPTVLEGEISDVELNQINGLEKRLVSFFRPEIVENIVRPIFSGCGYIDSSEGDIINDGRLFEIKAVDRPFRSSDIRQLITYCALNHLSNQYDIKRIGVFNPRRGVYFSLPVRVVSREISGQTEQELFDNIVNAVSSGDISR</sequence>
<reference evidence="1 2" key="1">
    <citation type="submission" date="2024-02" db="EMBL/GenBank/DDBJ databases">
        <title>Genome analysis and characterization of Microbaculum marinisediminis sp. nov., isolated from marine sediment.</title>
        <authorList>
            <person name="Du Z.-J."/>
            <person name="Ye Y.-Q."/>
            <person name="Zhang Z.-R."/>
            <person name="Yuan S.-M."/>
            <person name="Zhang X.-Y."/>
        </authorList>
    </citation>
    <scope>NUCLEOTIDE SEQUENCE [LARGE SCALE GENOMIC DNA]</scope>
    <source>
        <strain evidence="1 2">SDUM1044001</strain>
    </source>
</reference>
<evidence type="ECO:0000313" key="2">
    <source>
        <dbReference type="Proteomes" id="UP001378188"/>
    </source>
</evidence>
<name>A0AAW9RXZ4_9HYPH</name>
<comment type="caution">
    <text evidence="1">The sequence shown here is derived from an EMBL/GenBank/DDBJ whole genome shotgun (WGS) entry which is preliminary data.</text>
</comment>
<gene>
    <name evidence="1" type="ORF">V3328_22560</name>
</gene>
<proteinExistence type="predicted"/>
<organism evidence="1 2">
    <name type="scientific">Microbaculum marinum</name>
    <dbReference type="NCBI Taxonomy" id="1764581"/>
    <lineage>
        <taxon>Bacteria</taxon>
        <taxon>Pseudomonadati</taxon>
        <taxon>Pseudomonadota</taxon>
        <taxon>Alphaproteobacteria</taxon>
        <taxon>Hyphomicrobiales</taxon>
        <taxon>Tepidamorphaceae</taxon>
        <taxon>Microbaculum</taxon>
    </lineage>
</organism>